<accession>A0A160MDN8</accession>
<dbReference type="eggNOG" id="COG2226">
    <property type="taxonomic scope" value="Bacteria"/>
</dbReference>
<sequence>MKRVNFLSSLFPPLYDLAMQPLEKRKFRKIRSEILSMVDGRVLEVGAGTGINFPLYKNADQVDAIEPNQAMIEKSISRKNAAAVPIHIHRQSAEDLEFADKTFDSAVATLVFCTIPNPDKALAEIRRVCKPKAKILFFEHVKMEQPALAFAQEALNPLWKRICDGCHLNRDTLLSIQKSGMKVTNVASYYKGLFLVMECENSDGSL</sequence>
<organism evidence="2 3">
    <name type="scientific">Cytobacillus oceanisediminis 2691</name>
    <dbReference type="NCBI Taxonomy" id="1196031"/>
    <lineage>
        <taxon>Bacteria</taxon>
        <taxon>Bacillati</taxon>
        <taxon>Bacillota</taxon>
        <taxon>Bacilli</taxon>
        <taxon>Bacillales</taxon>
        <taxon>Bacillaceae</taxon>
        <taxon>Cytobacillus</taxon>
    </lineage>
</organism>
<dbReference type="InterPro" id="IPR013216">
    <property type="entry name" value="Methyltransf_11"/>
</dbReference>
<dbReference type="Gene3D" id="3.40.50.150">
    <property type="entry name" value="Vaccinia Virus protein VP39"/>
    <property type="match status" value="1"/>
</dbReference>
<dbReference type="PANTHER" id="PTHR45036">
    <property type="entry name" value="METHYLTRANSFERASE LIKE 7B"/>
    <property type="match status" value="1"/>
</dbReference>
<reference evidence="2 3" key="1">
    <citation type="submission" date="2016-04" db="EMBL/GenBank/DDBJ databases">
        <title>Complete genome sequence of Bacillus oceanisediminis strain 2691.</title>
        <authorList>
            <person name="Jeong H."/>
            <person name="Kim H.J."/>
            <person name="Lee D.-W."/>
        </authorList>
    </citation>
    <scope>NUCLEOTIDE SEQUENCE [LARGE SCALE GENOMIC DNA]</scope>
    <source>
        <strain evidence="2 3">2691</strain>
    </source>
</reference>
<dbReference type="GO" id="GO:0032259">
    <property type="term" value="P:methylation"/>
    <property type="evidence" value="ECO:0007669"/>
    <property type="project" value="UniProtKB-KW"/>
</dbReference>
<dbReference type="KEGG" id="bon:A361_17745"/>
<dbReference type="Proteomes" id="UP000077856">
    <property type="component" value="Chromosome"/>
</dbReference>
<evidence type="ECO:0000313" key="3">
    <source>
        <dbReference type="Proteomes" id="UP000077856"/>
    </source>
</evidence>
<evidence type="ECO:0000313" key="2">
    <source>
        <dbReference type="EMBL" id="AND40914.1"/>
    </source>
</evidence>
<dbReference type="STRING" id="1196031.A361_17745"/>
<evidence type="ECO:0000259" key="1">
    <source>
        <dbReference type="Pfam" id="PF08241"/>
    </source>
</evidence>
<dbReference type="AlphaFoldDB" id="A0A160MDN8"/>
<dbReference type="CDD" id="cd02440">
    <property type="entry name" value="AdoMet_MTases"/>
    <property type="match status" value="1"/>
</dbReference>
<proteinExistence type="predicted"/>
<keyword evidence="2" id="KW-0808">Transferase</keyword>
<dbReference type="InterPro" id="IPR052356">
    <property type="entry name" value="Thiol_S-MT"/>
</dbReference>
<dbReference type="PANTHER" id="PTHR45036:SF1">
    <property type="entry name" value="METHYLTRANSFERASE LIKE 7A"/>
    <property type="match status" value="1"/>
</dbReference>
<protein>
    <submittedName>
        <fullName evidence="2">Methyltransferase type 11</fullName>
    </submittedName>
</protein>
<dbReference type="SUPFAM" id="SSF53335">
    <property type="entry name" value="S-adenosyl-L-methionine-dependent methyltransferases"/>
    <property type="match status" value="1"/>
</dbReference>
<dbReference type="GO" id="GO:0008757">
    <property type="term" value="F:S-adenosylmethionine-dependent methyltransferase activity"/>
    <property type="evidence" value="ECO:0007669"/>
    <property type="project" value="InterPro"/>
</dbReference>
<dbReference type="EMBL" id="CP015506">
    <property type="protein sequence ID" value="AND40914.1"/>
    <property type="molecule type" value="Genomic_DNA"/>
</dbReference>
<keyword evidence="2" id="KW-0489">Methyltransferase</keyword>
<dbReference type="Pfam" id="PF08241">
    <property type="entry name" value="Methyltransf_11"/>
    <property type="match status" value="1"/>
</dbReference>
<name>A0A160MDN8_9BACI</name>
<feature type="domain" description="Methyltransferase type 11" evidence="1">
    <location>
        <begin position="43"/>
        <end position="137"/>
    </location>
</feature>
<gene>
    <name evidence="2" type="ORF">A361_17745</name>
</gene>
<dbReference type="InterPro" id="IPR029063">
    <property type="entry name" value="SAM-dependent_MTases_sf"/>
</dbReference>